<dbReference type="STRING" id="231916.A0A409YWU3"/>
<comment type="caution">
    <text evidence="3">The sequence shown here is derived from an EMBL/GenBank/DDBJ whole genome shotgun (WGS) entry which is preliminary data.</text>
</comment>
<protein>
    <recommendedName>
        <fullName evidence="2">Zn(2)-C6 fungal-type domain-containing protein</fullName>
    </recommendedName>
</protein>
<dbReference type="EMBL" id="NHYE01000131">
    <property type="protein sequence ID" value="PPR07423.1"/>
    <property type="molecule type" value="Genomic_DNA"/>
</dbReference>
<feature type="region of interest" description="Disordered" evidence="1">
    <location>
        <begin position="287"/>
        <end position="311"/>
    </location>
</feature>
<sequence>MSDQGTSPFQQTVKRIDDLFYTVFPGAKPPTPPPPSAYFQGPTFAYSDSYGAYEQYSPPVPGAPHTPISLSYTYPPPAQHIPQNAFSSLSLPTSVQAADVSVSQPSHYRSHDFQLQGPSTQFSSAGYDTRYYNTEAHIAYREPGPSTQVQAPVGPAVHSYGPYTDPSVDPPMTVATPTLQSPVDTPSPVVHTTSAAEPSSSKEPIPAPEVVVPTTVATYISSLGQALQPRNPVVNQPQAPSMDISIDSSSRAPQDSLAQNQGSRPGAPFPLIHPADKVAVHGSWLEPEAGPSTAARSQSMRLSPLPSKRQLDKKPPLACLFCRGRKIACGPPLPGSPDKTCNQCQRRSLRCEYPAESRRGMRKKKASGSSGKDKEKTPSSTDNAETESP</sequence>
<dbReference type="InterPro" id="IPR001138">
    <property type="entry name" value="Zn2Cys6_DnaBD"/>
</dbReference>
<feature type="region of interest" description="Disordered" evidence="1">
    <location>
        <begin position="230"/>
        <end position="273"/>
    </location>
</feature>
<gene>
    <name evidence="3" type="ORF">CVT26_013739</name>
</gene>
<proteinExistence type="predicted"/>
<dbReference type="InParanoid" id="A0A409YWU3"/>
<dbReference type="SUPFAM" id="SSF57701">
    <property type="entry name" value="Zn2/Cys6 DNA-binding domain"/>
    <property type="match status" value="1"/>
</dbReference>
<dbReference type="GO" id="GO:0008270">
    <property type="term" value="F:zinc ion binding"/>
    <property type="evidence" value="ECO:0007669"/>
    <property type="project" value="InterPro"/>
</dbReference>
<reference evidence="3 4" key="1">
    <citation type="journal article" date="2018" name="Evol. Lett.">
        <title>Horizontal gene cluster transfer increased hallucinogenic mushroom diversity.</title>
        <authorList>
            <person name="Reynolds H.T."/>
            <person name="Vijayakumar V."/>
            <person name="Gluck-Thaler E."/>
            <person name="Korotkin H.B."/>
            <person name="Matheny P.B."/>
            <person name="Slot J.C."/>
        </authorList>
    </citation>
    <scope>NUCLEOTIDE SEQUENCE [LARGE SCALE GENOMIC DNA]</scope>
    <source>
        <strain evidence="3 4">SRW20</strain>
    </source>
</reference>
<feature type="compositionally biased region" description="Polar residues" evidence="1">
    <location>
        <begin position="175"/>
        <end position="202"/>
    </location>
</feature>
<dbReference type="CDD" id="cd00067">
    <property type="entry name" value="GAL4"/>
    <property type="match status" value="1"/>
</dbReference>
<feature type="region of interest" description="Disordered" evidence="1">
    <location>
        <begin position="352"/>
        <end position="389"/>
    </location>
</feature>
<evidence type="ECO:0000313" key="3">
    <source>
        <dbReference type="EMBL" id="PPR07423.1"/>
    </source>
</evidence>
<dbReference type="AlphaFoldDB" id="A0A409YWU3"/>
<organism evidence="3 4">
    <name type="scientific">Gymnopilus dilepis</name>
    <dbReference type="NCBI Taxonomy" id="231916"/>
    <lineage>
        <taxon>Eukaryota</taxon>
        <taxon>Fungi</taxon>
        <taxon>Dikarya</taxon>
        <taxon>Basidiomycota</taxon>
        <taxon>Agaricomycotina</taxon>
        <taxon>Agaricomycetes</taxon>
        <taxon>Agaricomycetidae</taxon>
        <taxon>Agaricales</taxon>
        <taxon>Agaricineae</taxon>
        <taxon>Hymenogastraceae</taxon>
        <taxon>Gymnopilus</taxon>
    </lineage>
</organism>
<dbReference type="GO" id="GO:0000981">
    <property type="term" value="F:DNA-binding transcription factor activity, RNA polymerase II-specific"/>
    <property type="evidence" value="ECO:0007669"/>
    <property type="project" value="InterPro"/>
</dbReference>
<dbReference type="OrthoDB" id="39175at2759"/>
<dbReference type="Gene3D" id="4.10.240.10">
    <property type="entry name" value="Zn(2)-C6 fungal-type DNA-binding domain"/>
    <property type="match status" value="1"/>
</dbReference>
<evidence type="ECO:0000313" key="4">
    <source>
        <dbReference type="Proteomes" id="UP000284706"/>
    </source>
</evidence>
<dbReference type="Pfam" id="PF00172">
    <property type="entry name" value="Zn_clus"/>
    <property type="match status" value="1"/>
</dbReference>
<name>A0A409YWU3_9AGAR</name>
<feature type="domain" description="Zn(2)-C6 fungal-type" evidence="2">
    <location>
        <begin position="318"/>
        <end position="353"/>
    </location>
</feature>
<dbReference type="PROSITE" id="PS50048">
    <property type="entry name" value="ZN2_CY6_FUNGAL_2"/>
    <property type="match status" value="1"/>
</dbReference>
<dbReference type="SMART" id="SM00066">
    <property type="entry name" value="GAL4"/>
    <property type="match status" value="1"/>
</dbReference>
<dbReference type="InterPro" id="IPR036864">
    <property type="entry name" value="Zn2-C6_fun-type_DNA-bd_sf"/>
</dbReference>
<accession>A0A409YWU3</accession>
<evidence type="ECO:0000256" key="1">
    <source>
        <dbReference type="SAM" id="MobiDB-lite"/>
    </source>
</evidence>
<dbReference type="PROSITE" id="PS00463">
    <property type="entry name" value="ZN2_CY6_FUNGAL_1"/>
    <property type="match status" value="1"/>
</dbReference>
<dbReference type="Proteomes" id="UP000284706">
    <property type="component" value="Unassembled WGS sequence"/>
</dbReference>
<evidence type="ECO:0000259" key="2">
    <source>
        <dbReference type="PROSITE" id="PS50048"/>
    </source>
</evidence>
<feature type="region of interest" description="Disordered" evidence="1">
    <location>
        <begin position="172"/>
        <end position="208"/>
    </location>
</feature>
<keyword evidence="4" id="KW-1185">Reference proteome</keyword>
<feature type="compositionally biased region" description="Polar residues" evidence="1">
    <location>
        <begin position="246"/>
        <end position="263"/>
    </location>
</feature>